<dbReference type="InterPro" id="IPR000073">
    <property type="entry name" value="AB_hydrolase_1"/>
</dbReference>
<dbReference type="PRINTS" id="PR00111">
    <property type="entry name" value="ABHYDROLASE"/>
</dbReference>
<dbReference type="SUPFAM" id="SSF53474">
    <property type="entry name" value="alpha/beta-Hydrolases"/>
    <property type="match status" value="1"/>
</dbReference>
<dbReference type="Proteomes" id="UP000317593">
    <property type="component" value="Unassembled WGS sequence"/>
</dbReference>
<protein>
    <submittedName>
        <fullName evidence="3">Pimeloyl-ACP methyl ester carboxylesterase</fullName>
    </submittedName>
</protein>
<proteinExistence type="predicted"/>
<evidence type="ECO:0000313" key="3">
    <source>
        <dbReference type="EMBL" id="SMO37367.1"/>
    </source>
</evidence>
<gene>
    <name evidence="3" type="ORF">SAMN06265218_101307</name>
</gene>
<evidence type="ECO:0000256" key="1">
    <source>
        <dbReference type="SAM" id="SignalP"/>
    </source>
</evidence>
<dbReference type="PANTHER" id="PTHR43798">
    <property type="entry name" value="MONOACYLGLYCEROL LIPASE"/>
    <property type="match status" value="1"/>
</dbReference>
<dbReference type="PANTHER" id="PTHR43798:SF33">
    <property type="entry name" value="HYDROLASE, PUTATIVE (AFU_ORTHOLOGUE AFUA_2G14860)-RELATED"/>
    <property type="match status" value="1"/>
</dbReference>
<dbReference type="InterPro" id="IPR050266">
    <property type="entry name" value="AB_hydrolase_sf"/>
</dbReference>
<evidence type="ECO:0000313" key="4">
    <source>
        <dbReference type="Proteomes" id="UP000317593"/>
    </source>
</evidence>
<dbReference type="InterPro" id="IPR029058">
    <property type="entry name" value="AB_hydrolase_fold"/>
</dbReference>
<reference evidence="3 4" key="1">
    <citation type="submission" date="2017-05" db="EMBL/GenBank/DDBJ databases">
        <authorList>
            <person name="Varghese N."/>
            <person name="Submissions S."/>
        </authorList>
    </citation>
    <scope>NUCLEOTIDE SEQUENCE [LARGE SCALE GENOMIC DNA]</scope>
    <source>
        <strain evidence="3 4">DSM 21194</strain>
    </source>
</reference>
<feature type="domain" description="AB hydrolase-1" evidence="2">
    <location>
        <begin position="70"/>
        <end position="319"/>
    </location>
</feature>
<dbReference type="AlphaFoldDB" id="A0A521ARC9"/>
<sequence>MTRVTIVLSIMLISLTTSSLFAQDGHPPLDINLEGYDYPYPAEYFAFRSQQQALKMAFMYEQADQPIGRTVLLFHGKNFNGAYFGETMRALLAEGFDVLAPDQIGFGKSTKPGNYQYTFQQLAKNTRALMDSLGIQRAVVLGHSMGGMLATRFSLMYPEAVETLVLENPIGLEDWKRKVPYQGIDHWYQQELDKTYEGVKQYMAQSYYDGDWETAYNEWLRLRTGFIGQPDYDRYAWNQALTTDMVFTQPVLYEFSELEVPTVLIIGQRDRTALGTGLVPDSVAATMGQYPKLGRQTAKQIPDATLVELDDIGHLPHIEAFDRFIKVLLANIK</sequence>
<dbReference type="OrthoDB" id="9773293at2"/>
<name>A0A521ARC9_9BACT</name>
<feature type="signal peptide" evidence="1">
    <location>
        <begin position="1"/>
        <end position="22"/>
    </location>
</feature>
<organism evidence="3 4">
    <name type="scientific">Fodinibius sediminis</name>
    <dbReference type="NCBI Taxonomy" id="1214077"/>
    <lineage>
        <taxon>Bacteria</taxon>
        <taxon>Pseudomonadati</taxon>
        <taxon>Balneolota</taxon>
        <taxon>Balneolia</taxon>
        <taxon>Balneolales</taxon>
        <taxon>Balneolaceae</taxon>
        <taxon>Fodinibius</taxon>
    </lineage>
</organism>
<dbReference type="GO" id="GO:0047372">
    <property type="term" value="F:monoacylglycerol lipase activity"/>
    <property type="evidence" value="ECO:0007669"/>
    <property type="project" value="TreeGrafter"/>
</dbReference>
<evidence type="ECO:0000259" key="2">
    <source>
        <dbReference type="Pfam" id="PF00561"/>
    </source>
</evidence>
<dbReference type="Pfam" id="PF00561">
    <property type="entry name" value="Abhydrolase_1"/>
    <property type="match status" value="1"/>
</dbReference>
<accession>A0A521ARC9</accession>
<dbReference type="RefSeq" id="WP_142712762.1">
    <property type="nucleotide sequence ID" value="NZ_FXTH01000001.1"/>
</dbReference>
<dbReference type="EMBL" id="FXTH01000001">
    <property type="protein sequence ID" value="SMO37367.1"/>
    <property type="molecule type" value="Genomic_DNA"/>
</dbReference>
<keyword evidence="1" id="KW-0732">Signal</keyword>
<dbReference type="GO" id="GO:0046464">
    <property type="term" value="P:acylglycerol catabolic process"/>
    <property type="evidence" value="ECO:0007669"/>
    <property type="project" value="TreeGrafter"/>
</dbReference>
<feature type="chain" id="PRO_5021952080" evidence="1">
    <location>
        <begin position="23"/>
        <end position="333"/>
    </location>
</feature>
<dbReference type="Gene3D" id="3.40.50.1820">
    <property type="entry name" value="alpha/beta hydrolase"/>
    <property type="match status" value="1"/>
</dbReference>
<keyword evidence="4" id="KW-1185">Reference proteome</keyword>
<dbReference type="GO" id="GO:0016020">
    <property type="term" value="C:membrane"/>
    <property type="evidence" value="ECO:0007669"/>
    <property type="project" value="TreeGrafter"/>
</dbReference>